<comment type="caution">
    <text evidence="5">The sequence shown here is derived from an EMBL/GenBank/DDBJ whole genome shotgun (WGS) entry which is preliminary data.</text>
</comment>
<dbReference type="CDD" id="cd07067">
    <property type="entry name" value="HP_PGM_like"/>
    <property type="match status" value="1"/>
</dbReference>
<dbReference type="InterPro" id="IPR001345">
    <property type="entry name" value="PG/BPGM_mutase_AS"/>
</dbReference>
<dbReference type="PATRIC" id="fig|1423811.3.peg.1957"/>
<dbReference type="SMART" id="SM00855">
    <property type="entry name" value="PGAM"/>
    <property type="match status" value="1"/>
</dbReference>
<evidence type="ECO:0000256" key="4">
    <source>
        <dbReference type="PIRSR" id="PIRSR613078-2"/>
    </source>
</evidence>
<dbReference type="PROSITE" id="PS00175">
    <property type="entry name" value="PG_MUTASE"/>
    <property type="match status" value="1"/>
</dbReference>
<evidence type="ECO:0000256" key="1">
    <source>
        <dbReference type="ARBA" id="ARBA00023152"/>
    </source>
</evidence>
<feature type="binding site" evidence="4">
    <location>
        <begin position="85"/>
        <end position="88"/>
    </location>
    <ligand>
        <name>substrate</name>
    </ligand>
</feature>
<dbReference type="OrthoDB" id="9782128at2"/>
<evidence type="ECO:0000256" key="2">
    <source>
        <dbReference type="ARBA" id="ARBA00023235"/>
    </source>
</evidence>
<accession>A0A0R1J0W9</accession>
<dbReference type="InterPro" id="IPR013078">
    <property type="entry name" value="His_Pase_superF_clade-1"/>
</dbReference>
<sequence>MTEFYLVRHGQTNANATGIKQGSINSKMTHLNDVGKKQVGDLHKTFDISGFDRIISSPLFRTLETTDILNDGYDLPISTDKRLIEISYGQWDGLKNADLKAAYPELFDQYIKDVLPSYVKRATRGETFEDVSSRVKEFLVETAKKYPDEKILIVTHGFAIKAAMLGLFEPKDPMMIPEPDNASVSKLIVLGKKHKYYLKYYNRQKA</sequence>
<reference evidence="5 6" key="1">
    <citation type="journal article" date="2015" name="Genome Announc.">
        <title>Expanding the biotechnology potential of lactobacilli through comparative genomics of 213 strains and associated genera.</title>
        <authorList>
            <person name="Sun Z."/>
            <person name="Harris H.M."/>
            <person name="McCann A."/>
            <person name="Guo C."/>
            <person name="Argimon S."/>
            <person name="Zhang W."/>
            <person name="Yang X."/>
            <person name="Jeffery I.B."/>
            <person name="Cooney J.C."/>
            <person name="Kagawa T.F."/>
            <person name="Liu W."/>
            <person name="Song Y."/>
            <person name="Salvetti E."/>
            <person name="Wrobel A."/>
            <person name="Rasinkangas P."/>
            <person name="Parkhill J."/>
            <person name="Rea M.C."/>
            <person name="O'Sullivan O."/>
            <person name="Ritari J."/>
            <person name="Douillard F.P."/>
            <person name="Paul Ross R."/>
            <person name="Yang R."/>
            <person name="Briner A.E."/>
            <person name="Felis G.E."/>
            <person name="de Vos W.M."/>
            <person name="Barrangou R."/>
            <person name="Klaenhammer T.R."/>
            <person name="Caufield P.W."/>
            <person name="Cui Y."/>
            <person name="Zhang H."/>
            <person name="O'Toole P.W."/>
        </authorList>
    </citation>
    <scope>NUCLEOTIDE SEQUENCE [LARGE SCALE GENOMIC DNA]</scope>
    <source>
        <strain evidence="5 6">DSM 20183</strain>
    </source>
</reference>
<feature type="binding site" evidence="4">
    <location>
        <position position="61"/>
    </location>
    <ligand>
        <name>substrate</name>
    </ligand>
</feature>
<dbReference type="AlphaFoldDB" id="A0A0R1J0W9"/>
<name>A0A0R1J0W9_9LACO</name>
<keyword evidence="6" id="KW-1185">Reference proteome</keyword>
<dbReference type="GO" id="GO:0005737">
    <property type="term" value="C:cytoplasm"/>
    <property type="evidence" value="ECO:0007669"/>
    <property type="project" value="TreeGrafter"/>
</dbReference>
<feature type="binding site" evidence="4">
    <location>
        <begin position="8"/>
        <end position="15"/>
    </location>
    <ligand>
        <name>substrate</name>
    </ligand>
</feature>
<evidence type="ECO:0000313" key="6">
    <source>
        <dbReference type="Proteomes" id="UP000050929"/>
    </source>
</evidence>
<evidence type="ECO:0000313" key="5">
    <source>
        <dbReference type="EMBL" id="KRK64860.1"/>
    </source>
</evidence>
<keyword evidence="1" id="KW-0324">Glycolysis</keyword>
<feature type="active site" description="Tele-phosphohistidine intermediate" evidence="3">
    <location>
        <position position="9"/>
    </location>
</feature>
<dbReference type="InterPro" id="IPR029033">
    <property type="entry name" value="His_PPase_superfam"/>
</dbReference>
<dbReference type="GO" id="GO:0016791">
    <property type="term" value="F:phosphatase activity"/>
    <property type="evidence" value="ECO:0007669"/>
    <property type="project" value="TreeGrafter"/>
</dbReference>
<feature type="active site" description="Proton donor/acceptor" evidence="3">
    <location>
        <position position="85"/>
    </location>
</feature>
<evidence type="ECO:0000256" key="3">
    <source>
        <dbReference type="PIRSR" id="PIRSR613078-1"/>
    </source>
</evidence>
<dbReference type="STRING" id="1423811.FC72_GL001914"/>
<dbReference type="RefSeq" id="WP_057765219.1">
    <property type="nucleotide sequence ID" value="NZ_AZDG01000007.1"/>
</dbReference>
<dbReference type="Proteomes" id="UP000050929">
    <property type="component" value="Unassembled WGS sequence"/>
</dbReference>
<gene>
    <name evidence="5" type="ORF">FC72_GL001914</name>
</gene>
<dbReference type="PANTHER" id="PTHR48100:SF1">
    <property type="entry name" value="HISTIDINE PHOSPHATASE FAMILY PROTEIN-RELATED"/>
    <property type="match status" value="1"/>
</dbReference>
<organism evidence="5 6">
    <name type="scientific">Companilactobacillus tucceti DSM 20183</name>
    <dbReference type="NCBI Taxonomy" id="1423811"/>
    <lineage>
        <taxon>Bacteria</taxon>
        <taxon>Bacillati</taxon>
        <taxon>Bacillota</taxon>
        <taxon>Bacilli</taxon>
        <taxon>Lactobacillales</taxon>
        <taxon>Lactobacillaceae</taxon>
        <taxon>Companilactobacillus</taxon>
    </lineage>
</organism>
<dbReference type="PIRSF" id="PIRSF000709">
    <property type="entry name" value="6PFK_2-Ptase"/>
    <property type="match status" value="1"/>
</dbReference>
<dbReference type="SUPFAM" id="SSF53254">
    <property type="entry name" value="Phosphoglycerate mutase-like"/>
    <property type="match status" value="1"/>
</dbReference>
<dbReference type="Gene3D" id="3.40.50.1240">
    <property type="entry name" value="Phosphoglycerate mutase-like"/>
    <property type="match status" value="1"/>
</dbReference>
<protein>
    <submittedName>
        <fullName evidence="5">Phosphoglycerate mutase</fullName>
    </submittedName>
</protein>
<dbReference type="PANTHER" id="PTHR48100">
    <property type="entry name" value="BROAD-SPECIFICITY PHOSPHATASE YOR283W-RELATED"/>
    <property type="match status" value="1"/>
</dbReference>
<dbReference type="InterPro" id="IPR050275">
    <property type="entry name" value="PGM_Phosphatase"/>
</dbReference>
<dbReference type="EMBL" id="AZDG01000007">
    <property type="protein sequence ID" value="KRK64860.1"/>
    <property type="molecule type" value="Genomic_DNA"/>
</dbReference>
<keyword evidence="2" id="KW-0413">Isomerase</keyword>
<proteinExistence type="predicted"/>
<dbReference type="Pfam" id="PF00300">
    <property type="entry name" value="His_Phos_1"/>
    <property type="match status" value="1"/>
</dbReference>